<proteinExistence type="predicted"/>
<accession>A0A919CAF4</accession>
<gene>
    <name evidence="1" type="ORF">GCM10010334_29150</name>
</gene>
<comment type="caution">
    <text evidence="1">The sequence shown here is derived from an EMBL/GenBank/DDBJ whole genome shotgun (WGS) entry which is preliminary data.</text>
</comment>
<dbReference type="NCBIfam" id="NF040565">
    <property type="entry name" value="SCO2521_fam"/>
    <property type="match status" value="1"/>
</dbReference>
<name>A0A919CAF4_9ACTN</name>
<protein>
    <submittedName>
        <fullName evidence="1">Uncharacterized protein</fullName>
    </submittedName>
</protein>
<sequence length="344" mass="37662">MTRPKRDKVSGNKDAGHETVVVCGEVRTALLQTSLPLSQDQCARFLALRPDEPVRVSERPNVYAVSPDLLTGVDCRLPAASGSRVRGVGTVRAHAALTGGRVIQASAHFQYTTSVSGQRLPWSHYLVRPGLVERLGRTTADDLTAGFLAPRATEPGLLDPGSIASRLLDRARGHELLDGQPPLKSRRTRLRWAVRQVPPGAEPSVHFTIVDTERRTLLLLLPGLMDAKAVASVPPFCEELALHDWLLTTLIRVVERRALGSLSGPEVANRLGPAVSHLLHLWLPGARSGRELPELWNGVEQQPGFTRQWQTLVQRIRDQLALQSLPLHDSAPESSRAPTSAPRR</sequence>
<evidence type="ECO:0000313" key="1">
    <source>
        <dbReference type="EMBL" id="GHC92798.1"/>
    </source>
</evidence>
<dbReference type="InterPro" id="IPR049749">
    <property type="entry name" value="SCO2521-like"/>
</dbReference>
<reference evidence="1" key="1">
    <citation type="journal article" date="2014" name="Int. J. Syst. Evol. Microbiol.">
        <title>Complete genome sequence of Corynebacterium casei LMG S-19264T (=DSM 44701T), isolated from a smear-ripened cheese.</title>
        <authorList>
            <consortium name="US DOE Joint Genome Institute (JGI-PGF)"/>
            <person name="Walter F."/>
            <person name="Albersmeier A."/>
            <person name="Kalinowski J."/>
            <person name="Ruckert C."/>
        </authorList>
    </citation>
    <scope>NUCLEOTIDE SEQUENCE</scope>
    <source>
        <strain evidence="1">JCM 4637</strain>
    </source>
</reference>
<reference evidence="1" key="2">
    <citation type="submission" date="2020-09" db="EMBL/GenBank/DDBJ databases">
        <authorList>
            <person name="Sun Q."/>
            <person name="Ohkuma M."/>
        </authorList>
    </citation>
    <scope>NUCLEOTIDE SEQUENCE</scope>
    <source>
        <strain evidence="1">JCM 4637</strain>
    </source>
</reference>
<dbReference type="Proteomes" id="UP000638353">
    <property type="component" value="Unassembled WGS sequence"/>
</dbReference>
<dbReference type="AlphaFoldDB" id="A0A919CAF4"/>
<dbReference type="EMBL" id="BMVC01000005">
    <property type="protein sequence ID" value="GHC92798.1"/>
    <property type="molecule type" value="Genomic_DNA"/>
</dbReference>
<evidence type="ECO:0000313" key="2">
    <source>
        <dbReference type="Proteomes" id="UP000638353"/>
    </source>
</evidence>
<organism evidence="1 2">
    <name type="scientific">Streptomyces finlayi</name>
    <dbReference type="NCBI Taxonomy" id="67296"/>
    <lineage>
        <taxon>Bacteria</taxon>
        <taxon>Bacillati</taxon>
        <taxon>Actinomycetota</taxon>
        <taxon>Actinomycetes</taxon>
        <taxon>Kitasatosporales</taxon>
        <taxon>Streptomycetaceae</taxon>
        <taxon>Streptomyces</taxon>
    </lineage>
</organism>